<dbReference type="SUPFAM" id="SSF49503">
    <property type="entry name" value="Cupredoxins"/>
    <property type="match status" value="1"/>
</dbReference>
<dbReference type="AlphaFoldDB" id="A0A6J4MXY1"/>
<evidence type="ECO:0000256" key="1">
    <source>
        <dbReference type="SAM" id="SignalP"/>
    </source>
</evidence>
<name>A0A6J4MXY1_9ACTN</name>
<feature type="signal peptide" evidence="1">
    <location>
        <begin position="1"/>
        <end position="28"/>
    </location>
</feature>
<evidence type="ECO:0008006" key="3">
    <source>
        <dbReference type="Google" id="ProtNLM"/>
    </source>
</evidence>
<evidence type="ECO:0000313" key="2">
    <source>
        <dbReference type="EMBL" id="CAA9372147.1"/>
    </source>
</evidence>
<sequence>MSSLARFVTALTWALASVFLSVACTSQAAPINATPASATPTRVTTIRATPTAATTGTPSAQASAVTINLTIGDGEVSPSGDRVDVAKGQTVILKVTSDSDDVIHAHTADEGIEIKVEAGMPASGRFVATETGSFEVESHHLGKIFVILNVR</sequence>
<protein>
    <recommendedName>
        <fullName evidence="3">EfeO-type cupredoxin-like domain-containing protein</fullName>
    </recommendedName>
</protein>
<dbReference type="EMBL" id="CADCUO010000011">
    <property type="protein sequence ID" value="CAA9372147.1"/>
    <property type="molecule type" value="Genomic_DNA"/>
</dbReference>
<organism evidence="2">
    <name type="scientific">uncultured Propionibacteriaceae bacterium</name>
    <dbReference type="NCBI Taxonomy" id="257457"/>
    <lineage>
        <taxon>Bacteria</taxon>
        <taxon>Bacillati</taxon>
        <taxon>Actinomycetota</taxon>
        <taxon>Actinomycetes</taxon>
        <taxon>Propionibacteriales</taxon>
        <taxon>Propionibacteriaceae</taxon>
        <taxon>environmental samples</taxon>
    </lineage>
</organism>
<keyword evidence="1" id="KW-0732">Signal</keyword>
<dbReference type="Gene3D" id="2.60.40.420">
    <property type="entry name" value="Cupredoxins - blue copper proteins"/>
    <property type="match status" value="1"/>
</dbReference>
<dbReference type="InterPro" id="IPR008972">
    <property type="entry name" value="Cupredoxin"/>
</dbReference>
<reference evidence="2" key="1">
    <citation type="submission" date="2020-02" db="EMBL/GenBank/DDBJ databases">
        <authorList>
            <person name="Meier V. D."/>
        </authorList>
    </citation>
    <scope>NUCLEOTIDE SEQUENCE</scope>
    <source>
        <strain evidence="2">AVDCRST_MAG75</strain>
    </source>
</reference>
<accession>A0A6J4MXY1</accession>
<gene>
    <name evidence="2" type="ORF">AVDCRST_MAG75-168</name>
</gene>
<proteinExistence type="predicted"/>
<feature type="chain" id="PRO_5026729612" description="EfeO-type cupredoxin-like domain-containing protein" evidence="1">
    <location>
        <begin position="29"/>
        <end position="151"/>
    </location>
</feature>
<dbReference type="PROSITE" id="PS51257">
    <property type="entry name" value="PROKAR_LIPOPROTEIN"/>
    <property type="match status" value="1"/>
</dbReference>